<evidence type="ECO:0000256" key="1">
    <source>
        <dbReference type="ARBA" id="ARBA00022729"/>
    </source>
</evidence>
<proteinExistence type="predicted"/>
<dbReference type="GO" id="GO:0002764">
    <property type="term" value="P:immune response-regulating signaling pathway"/>
    <property type="evidence" value="ECO:0007669"/>
    <property type="project" value="TreeGrafter"/>
</dbReference>
<dbReference type="Proteomes" id="UP000694545">
    <property type="component" value="Unplaced"/>
</dbReference>
<dbReference type="AlphaFoldDB" id="A0A8D2L8U3"/>
<dbReference type="Ensembl" id="ENSVKKT00000019090.1">
    <property type="protein sequence ID" value="ENSVKKP00000018626.1"/>
    <property type="gene ID" value="ENSVKKG00000012679.1"/>
</dbReference>
<evidence type="ECO:0000259" key="4">
    <source>
        <dbReference type="PROSITE" id="PS50835"/>
    </source>
</evidence>
<name>A0A8D2L8U3_VARKO</name>
<dbReference type="InterPro" id="IPR036179">
    <property type="entry name" value="Ig-like_dom_sf"/>
</dbReference>
<dbReference type="PROSITE" id="PS50835">
    <property type="entry name" value="IG_LIKE"/>
    <property type="match status" value="1"/>
</dbReference>
<dbReference type="PANTHER" id="PTHR11738:SF186">
    <property type="entry name" value="OSTEOCLAST-ASSOCIATED IMMUNOGLOBULIN-LIKE RECEPTOR"/>
    <property type="match status" value="1"/>
</dbReference>
<dbReference type="SUPFAM" id="SSF48726">
    <property type="entry name" value="Immunoglobulin"/>
    <property type="match status" value="1"/>
</dbReference>
<protein>
    <recommendedName>
        <fullName evidence="4">Ig-like domain-containing protein</fullName>
    </recommendedName>
</protein>
<keyword evidence="3" id="KW-0393">Immunoglobulin domain</keyword>
<keyword evidence="2" id="KW-1015">Disulfide bond</keyword>
<organism evidence="5 6">
    <name type="scientific">Varanus komodoensis</name>
    <name type="common">Komodo dragon</name>
    <dbReference type="NCBI Taxonomy" id="61221"/>
    <lineage>
        <taxon>Eukaryota</taxon>
        <taxon>Metazoa</taxon>
        <taxon>Chordata</taxon>
        <taxon>Craniata</taxon>
        <taxon>Vertebrata</taxon>
        <taxon>Euteleostomi</taxon>
        <taxon>Lepidosauria</taxon>
        <taxon>Squamata</taxon>
        <taxon>Bifurcata</taxon>
        <taxon>Unidentata</taxon>
        <taxon>Episquamata</taxon>
        <taxon>Toxicofera</taxon>
        <taxon>Anguimorpha</taxon>
        <taxon>Paleoanguimorpha</taxon>
        <taxon>Varanoidea</taxon>
        <taxon>Varanidae</taxon>
        <taxon>Varanus</taxon>
    </lineage>
</organism>
<keyword evidence="1" id="KW-0732">Signal</keyword>
<evidence type="ECO:0000256" key="2">
    <source>
        <dbReference type="ARBA" id="ARBA00023157"/>
    </source>
</evidence>
<evidence type="ECO:0000256" key="3">
    <source>
        <dbReference type="ARBA" id="ARBA00023319"/>
    </source>
</evidence>
<dbReference type="InterPro" id="IPR050412">
    <property type="entry name" value="Ig-like_Receptors_ImmuneReg"/>
</dbReference>
<evidence type="ECO:0000313" key="5">
    <source>
        <dbReference type="Ensembl" id="ENSVKKP00000018626.1"/>
    </source>
</evidence>
<dbReference type="Gene3D" id="2.60.40.10">
    <property type="entry name" value="Immunoglobulins"/>
    <property type="match status" value="1"/>
</dbReference>
<dbReference type="SMART" id="SM00409">
    <property type="entry name" value="IG"/>
    <property type="match status" value="1"/>
</dbReference>
<dbReference type="InterPro" id="IPR003599">
    <property type="entry name" value="Ig_sub"/>
</dbReference>
<keyword evidence="6" id="KW-1185">Reference proteome</keyword>
<evidence type="ECO:0000313" key="6">
    <source>
        <dbReference type="Proteomes" id="UP000694545"/>
    </source>
</evidence>
<feature type="domain" description="Ig-like" evidence="4">
    <location>
        <begin position="21"/>
        <end position="88"/>
    </location>
</feature>
<reference evidence="5" key="1">
    <citation type="submission" date="2025-08" db="UniProtKB">
        <authorList>
            <consortium name="Ensembl"/>
        </authorList>
    </citation>
    <scope>IDENTIFICATION</scope>
</reference>
<dbReference type="FunFam" id="2.60.40.10:FF:000049">
    <property type="entry name" value="Leukocyte immunoglobulin-like receptor subfamily B member 1"/>
    <property type="match status" value="1"/>
</dbReference>
<sequence>MEFSAHVGSISLSPSDHYPKPSIAASPSTEVFTGQDWTVRCWASSPGVTFVLYQAREFRYEVTPRGDSSAAEFSLKNVTVADTGRYTCYYHSIIEPVIWSNASDGVQLRVIGEKCTQGQASCHLGSSLECSPSSFITSLLHSWLLQMQLRTTAIKRCWWTLQGDIECIAQCPPLLRAGSIFTEMGSSLLKLELGKTGQQPASASLKRHSTLPGES</sequence>
<accession>A0A8D2L8U3</accession>
<dbReference type="InterPro" id="IPR007110">
    <property type="entry name" value="Ig-like_dom"/>
</dbReference>
<dbReference type="Pfam" id="PF13895">
    <property type="entry name" value="Ig_2"/>
    <property type="match status" value="1"/>
</dbReference>
<dbReference type="PANTHER" id="PTHR11738">
    <property type="entry name" value="MHC CLASS I NK CELL RECEPTOR"/>
    <property type="match status" value="1"/>
</dbReference>
<dbReference type="InterPro" id="IPR013783">
    <property type="entry name" value="Ig-like_fold"/>
</dbReference>
<reference evidence="5" key="2">
    <citation type="submission" date="2025-09" db="UniProtKB">
        <authorList>
            <consortium name="Ensembl"/>
        </authorList>
    </citation>
    <scope>IDENTIFICATION</scope>
</reference>